<proteinExistence type="predicted"/>
<gene>
    <name evidence="3 4" type="primary">LOC113465580</name>
</gene>
<dbReference type="RefSeq" id="XP_026676017.1">
    <property type="nucleotide sequence ID" value="XM_026820216.1"/>
</dbReference>
<evidence type="ECO:0000313" key="3">
    <source>
        <dbReference type="RefSeq" id="XP_026676016.1"/>
    </source>
</evidence>
<evidence type="ECO:0000313" key="4">
    <source>
        <dbReference type="RefSeq" id="XP_026676017.1"/>
    </source>
</evidence>
<dbReference type="GO" id="GO:0016020">
    <property type="term" value="C:membrane"/>
    <property type="evidence" value="ECO:0007669"/>
    <property type="project" value="TreeGrafter"/>
</dbReference>
<dbReference type="Proteomes" id="UP000079169">
    <property type="component" value="Unplaced"/>
</dbReference>
<organism evidence="2 4">
    <name type="scientific">Diaphorina citri</name>
    <name type="common">Asian citrus psyllid</name>
    <dbReference type="NCBI Taxonomy" id="121845"/>
    <lineage>
        <taxon>Eukaryota</taxon>
        <taxon>Metazoa</taxon>
        <taxon>Ecdysozoa</taxon>
        <taxon>Arthropoda</taxon>
        <taxon>Hexapoda</taxon>
        <taxon>Insecta</taxon>
        <taxon>Pterygota</taxon>
        <taxon>Neoptera</taxon>
        <taxon>Paraneoptera</taxon>
        <taxon>Hemiptera</taxon>
        <taxon>Sternorrhyncha</taxon>
        <taxon>Psylloidea</taxon>
        <taxon>Psyllidae</taxon>
        <taxon>Diaphorininae</taxon>
        <taxon>Diaphorina</taxon>
    </lineage>
</organism>
<dbReference type="KEGG" id="dci:113465580"/>
<dbReference type="AlphaFoldDB" id="A0A3Q0IIN4"/>
<dbReference type="GeneID" id="113465580"/>
<sequence>MLLRVTLVLFVSCCIHRQIQGAAIATNDLDETSVPNQSPATSPISDDKDESLQYNRVVTADSLKQMMWKKCATKGYLTCMKLVVAQMVDRLDASQDGQYPLLPGITIVHTQSNGTASAQDVLTQNSEAISKNNISEVLDQYLMGKISTYLENLSLNVKILDDGMVGEMKSLVGNGVAETQGDVASGRAKSKKGGYKEHFLMAAIASGGTLIALAFKTIALLAGKALITSLISLAIAAASALKGHHHSEPKSTTYEIVTKPIVTHTDAHHGTGGHGGHDALEQSYAAYKRSIDVKAPLDAANDKVVYRIHTTSTDPKSPVYIPIDAAAAAR</sequence>
<dbReference type="InterPro" id="IPR012464">
    <property type="entry name" value="DUF1676"/>
</dbReference>
<dbReference type="PANTHER" id="PTHR21879">
    <property type="entry name" value="FI03362P-RELATED-RELATED"/>
    <property type="match status" value="1"/>
</dbReference>
<dbReference type="RefSeq" id="XP_026676016.1">
    <property type="nucleotide sequence ID" value="XM_026820215.1"/>
</dbReference>
<dbReference type="PaxDb" id="121845-A0A3Q0IIN4"/>
<keyword evidence="1" id="KW-0732">Signal</keyword>
<dbReference type="Pfam" id="PF07898">
    <property type="entry name" value="DUF1676"/>
    <property type="match status" value="1"/>
</dbReference>
<reference evidence="3 4" key="1">
    <citation type="submission" date="2025-04" db="UniProtKB">
        <authorList>
            <consortium name="RefSeq"/>
        </authorList>
    </citation>
    <scope>IDENTIFICATION</scope>
</reference>
<evidence type="ECO:0000256" key="1">
    <source>
        <dbReference type="SAM" id="SignalP"/>
    </source>
</evidence>
<evidence type="ECO:0000313" key="2">
    <source>
        <dbReference type="Proteomes" id="UP000079169"/>
    </source>
</evidence>
<protein>
    <submittedName>
        <fullName evidence="3 4">Uncharacterized protein LOC113465580</fullName>
    </submittedName>
</protein>
<feature type="signal peptide" evidence="1">
    <location>
        <begin position="1"/>
        <end position="21"/>
    </location>
</feature>
<name>A0A3Q0IIN4_DIACI</name>
<keyword evidence="2" id="KW-1185">Reference proteome</keyword>
<dbReference type="PANTHER" id="PTHR21879:SF9">
    <property type="entry name" value="OSIRIS 16"/>
    <property type="match status" value="1"/>
</dbReference>
<accession>A0A3Q0IIN4</accession>
<feature type="chain" id="PRO_5044597815" evidence="1">
    <location>
        <begin position="22"/>
        <end position="330"/>
    </location>
</feature>